<keyword evidence="5" id="KW-1185">Reference proteome</keyword>
<dbReference type="InterPro" id="IPR036249">
    <property type="entry name" value="Thioredoxin-like_sf"/>
</dbReference>
<accession>A0A1M7ZZC2</accession>
<dbReference type="PROSITE" id="PS51353">
    <property type="entry name" value="ARSC"/>
    <property type="match status" value="1"/>
</dbReference>
<dbReference type="AlphaFoldDB" id="A0A1M7ZZC2"/>
<dbReference type="EMBL" id="FRYK01000006">
    <property type="protein sequence ID" value="SHO74209.1"/>
    <property type="molecule type" value="Genomic_DNA"/>
</dbReference>
<evidence type="ECO:0000256" key="2">
    <source>
        <dbReference type="ARBA" id="ARBA00023002"/>
    </source>
</evidence>
<comment type="similarity">
    <text evidence="1 3">Belongs to the ArsC family.</text>
</comment>
<name>A0A1M7ZZC2_9FLAO</name>
<evidence type="ECO:0000256" key="1">
    <source>
        <dbReference type="ARBA" id="ARBA00007198"/>
    </source>
</evidence>
<dbReference type="GO" id="GO:0008794">
    <property type="term" value="F:arsenate reductase (glutaredoxin) activity"/>
    <property type="evidence" value="ECO:0007669"/>
    <property type="project" value="InterPro"/>
</dbReference>
<evidence type="ECO:0000313" key="4">
    <source>
        <dbReference type="EMBL" id="SHO74209.1"/>
    </source>
</evidence>
<dbReference type="RefSeq" id="WP_073585117.1">
    <property type="nucleotide sequence ID" value="NZ_CBCSEA010000010.1"/>
</dbReference>
<sequence length="114" mass="13321">MITIYHNPKCSKSRAGLCEIETLNLPFTIRRYLDHPLTKEELVALLEKLQMKPIELVRTKEAIWKEQYREKEMNDDEIIDALLTHPKLIERPIVVFGDKAIIARPIEKINDLLG</sequence>
<evidence type="ECO:0000256" key="3">
    <source>
        <dbReference type="PROSITE-ProRule" id="PRU01282"/>
    </source>
</evidence>
<dbReference type="OrthoDB" id="9808142at2"/>
<dbReference type="InterPro" id="IPR006659">
    <property type="entry name" value="Arsenate_reductase"/>
</dbReference>
<dbReference type="PANTHER" id="PTHR30041:SF4">
    <property type="entry name" value="ARSENATE REDUCTASE"/>
    <property type="match status" value="1"/>
</dbReference>
<reference evidence="5" key="1">
    <citation type="submission" date="2016-12" db="EMBL/GenBank/DDBJ databases">
        <authorList>
            <person name="Varghese N."/>
            <person name="Submissions S."/>
        </authorList>
    </citation>
    <scope>NUCLEOTIDE SEQUENCE [LARGE SCALE GENOMIC DNA]</scope>
    <source>
        <strain evidence="5">DSM 18830</strain>
    </source>
</reference>
<dbReference type="Pfam" id="PF03960">
    <property type="entry name" value="ArsC"/>
    <property type="match status" value="1"/>
</dbReference>
<dbReference type="STRING" id="416016.SAMN05443547_2594"/>
<organism evidence="4 5">
    <name type="scientific">Flavobacterium cucumis</name>
    <dbReference type="NCBI Taxonomy" id="416016"/>
    <lineage>
        <taxon>Bacteria</taxon>
        <taxon>Pseudomonadati</taxon>
        <taxon>Bacteroidota</taxon>
        <taxon>Flavobacteriia</taxon>
        <taxon>Flavobacteriales</taxon>
        <taxon>Flavobacteriaceae</taxon>
        <taxon>Flavobacterium</taxon>
    </lineage>
</organism>
<protein>
    <submittedName>
        <fullName evidence="4">Arsenate reductase</fullName>
    </submittedName>
</protein>
<dbReference type="PANTHER" id="PTHR30041">
    <property type="entry name" value="ARSENATE REDUCTASE"/>
    <property type="match status" value="1"/>
</dbReference>
<evidence type="ECO:0000313" key="5">
    <source>
        <dbReference type="Proteomes" id="UP000184611"/>
    </source>
</evidence>
<dbReference type="InterPro" id="IPR006660">
    <property type="entry name" value="Arsenate_reductase-like"/>
</dbReference>
<gene>
    <name evidence="4" type="ORF">SAMN05443547_2594</name>
</gene>
<dbReference type="Proteomes" id="UP000184611">
    <property type="component" value="Unassembled WGS sequence"/>
</dbReference>
<dbReference type="CDD" id="cd03034">
    <property type="entry name" value="ArsC_ArsC"/>
    <property type="match status" value="1"/>
</dbReference>
<keyword evidence="2" id="KW-0560">Oxidoreductase</keyword>
<dbReference type="Gene3D" id="3.40.30.10">
    <property type="entry name" value="Glutaredoxin"/>
    <property type="match status" value="1"/>
</dbReference>
<dbReference type="NCBIfam" id="TIGR00014">
    <property type="entry name" value="arsC"/>
    <property type="match status" value="1"/>
</dbReference>
<proteinExistence type="inferred from homology"/>
<dbReference type="SUPFAM" id="SSF52833">
    <property type="entry name" value="Thioredoxin-like"/>
    <property type="match status" value="1"/>
</dbReference>